<name>A0ABP6HAJ6_9ACTN</name>
<accession>A0ABP6HAJ6</accession>
<reference evidence="3" key="1">
    <citation type="journal article" date="2019" name="Int. J. Syst. Evol. Microbiol.">
        <title>The Global Catalogue of Microorganisms (GCM) 10K type strain sequencing project: providing services to taxonomists for standard genome sequencing and annotation.</title>
        <authorList>
            <consortium name="The Broad Institute Genomics Platform"/>
            <consortium name="The Broad Institute Genome Sequencing Center for Infectious Disease"/>
            <person name="Wu L."/>
            <person name="Ma J."/>
        </authorList>
    </citation>
    <scope>NUCLEOTIDE SEQUENCE [LARGE SCALE GENOMIC DNA]</scope>
    <source>
        <strain evidence="3">JCM 8201</strain>
    </source>
</reference>
<gene>
    <name evidence="2" type="ORF">GCM10010439_74300</name>
</gene>
<sequence>MAVQWRKSSYSGTTNDDICVEVACFPSGVGVRDSKNPGLGHLALTRGQFGRLASGLKKQD</sequence>
<evidence type="ECO:0000313" key="2">
    <source>
        <dbReference type="EMBL" id="GAA2738920.1"/>
    </source>
</evidence>
<proteinExistence type="predicted"/>
<evidence type="ECO:0000313" key="3">
    <source>
        <dbReference type="Proteomes" id="UP001501842"/>
    </source>
</evidence>
<dbReference type="EMBL" id="BAAATZ010000057">
    <property type="protein sequence ID" value="GAA2738920.1"/>
    <property type="molecule type" value="Genomic_DNA"/>
</dbReference>
<protein>
    <recommendedName>
        <fullName evidence="1">DUF397 domain-containing protein</fullName>
    </recommendedName>
</protein>
<dbReference type="Pfam" id="PF04149">
    <property type="entry name" value="DUF397"/>
    <property type="match status" value="1"/>
</dbReference>
<dbReference type="InterPro" id="IPR007278">
    <property type="entry name" value="DUF397"/>
</dbReference>
<keyword evidence="3" id="KW-1185">Reference proteome</keyword>
<dbReference type="RefSeq" id="WP_344458512.1">
    <property type="nucleotide sequence ID" value="NZ_BAAATZ010000057.1"/>
</dbReference>
<evidence type="ECO:0000259" key="1">
    <source>
        <dbReference type="Pfam" id="PF04149"/>
    </source>
</evidence>
<feature type="domain" description="DUF397" evidence="1">
    <location>
        <begin position="3"/>
        <end position="57"/>
    </location>
</feature>
<comment type="caution">
    <text evidence="2">The sequence shown here is derived from an EMBL/GenBank/DDBJ whole genome shotgun (WGS) entry which is preliminary data.</text>
</comment>
<dbReference type="Proteomes" id="UP001501842">
    <property type="component" value="Unassembled WGS sequence"/>
</dbReference>
<organism evidence="2 3">
    <name type="scientific">Actinocorallia aurantiaca</name>
    <dbReference type="NCBI Taxonomy" id="46204"/>
    <lineage>
        <taxon>Bacteria</taxon>
        <taxon>Bacillati</taxon>
        <taxon>Actinomycetota</taxon>
        <taxon>Actinomycetes</taxon>
        <taxon>Streptosporangiales</taxon>
        <taxon>Thermomonosporaceae</taxon>
        <taxon>Actinocorallia</taxon>
    </lineage>
</organism>